<feature type="domain" description="Beta-lactamase-related" evidence="2">
    <location>
        <begin position="57"/>
        <end position="378"/>
    </location>
</feature>
<dbReference type="Gene3D" id="3.40.710.10">
    <property type="entry name" value="DD-peptidase/beta-lactamase superfamily"/>
    <property type="match status" value="1"/>
</dbReference>
<dbReference type="EMBL" id="SLWM01000022">
    <property type="protein sequence ID" value="TCO13544.1"/>
    <property type="molecule type" value="Genomic_DNA"/>
</dbReference>
<reference evidence="3 4" key="1">
    <citation type="journal article" date="2015" name="Stand. Genomic Sci.">
        <title>Genomic Encyclopedia of Bacterial and Archaeal Type Strains, Phase III: the genomes of soil and plant-associated and newly described type strains.</title>
        <authorList>
            <person name="Whitman W.B."/>
            <person name="Woyke T."/>
            <person name="Klenk H.P."/>
            <person name="Zhou Y."/>
            <person name="Lilburn T.G."/>
            <person name="Beck B.J."/>
            <person name="De Vos P."/>
            <person name="Vandamme P."/>
            <person name="Eisen J.A."/>
            <person name="Garrity G."/>
            <person name="Hugenholtz P."/>
            <person name="Kyrpides N.C."/>
        </authorList>
    </citation>
    <scope>NUCLEOTIDE SEQUENCE [LARGE SCALE GENOMIC DNA]</scope>
    <source>
        <strain evidence="3 4">VKM Ac-2538</strain>
    </source>
</reference>
<keyword evidence="4" id="KW-1185">Reference proteome</keyword>
<feature type="transmembrane region" description="Helical" evidence="1">
    <location>
        <begin position="527"/>
        <end position="549"/>
    </location>
</feature>
<dbReference type="Proteomes" id="UP000295818">
    <property type="component" value="Unassembled WGS sequence"/>
</dbReference>
<evidence type="ECO:0000256" key="1">
    <source>
        <dbReference type="SAM" id="Phobius"/>
    </source>
</evidence>
<evidence type="ECO:0000313" key="4">
    <source>
        <dbReference type="Proteomes" id="UP000295818"/>
    </source>
</evidence>
<organism evidence="3 4">
    <name type="scientific">Kribbella orskensis</name>
    <dbReference type="NCBI Taxonomy" id="2512216"/>
    <lineage>
        <taxon>Bacteria</taxon>
        <taxon>Bacillati</taxon>
        <taxon>Actinomycetota</taxon>
        <taxon>Actinomycetes</taxon>
        <taxon>Propionibacteriales</taxon>
        <taxon>Kribbellaceae</taxon>
        <taxon>Kribbella</taxon>
    </lineage>
</organism>
<comment type="caution">
    <text evidence="3">The sequence shown here is derived from an EMBL/GenBank/DDBJ whole genome shotgun (WGS) entry which is preliminary data.</text>
</comment>
<sequence>MGTNVVSRASCRLGKALRGALAAGLLLGSATSIVPLGSALPASAADAPATVIARYQELIPQLMAEQGVPGLAVALVDRERALWVEGFGYRDHQGGAPVTADTIFSIQSISKLFTATAVLRAVAAGRLDLDEPITTYLPRFTVRSAFEAHPERKITLRMLLSHTAGFIHEAPVGNNNDLEPGDFDSHVRSISDTWLRFPVGSGYAYSNLGIDLAGYILQVVEGKPFAAAMRDSLLGPLRMAHSTFDRAVIRSNDNRAVGHVQPFPEPMLDVPMTAAGGLYTSAEDMTRFLRFQLDDGSIDGRAVLDPKPMEELRTVRAPKVGAPSGYALGVLRTRWNRWDERPDLFTHGGGGFGFISDLWWLPQLRLGIAILTNSQDHQLQQDLALSILRDLLTEPGAYRDRLLALPPRPPVVDPDLSEPPAGMANFVADAAMPTTGDEATRWATYSGSYRTPAWGVLPPTGLPDRFVVDGGVPYFEDNATGSLVRHRLVEVAPGVFLADNGETLDLRDPVPRWQGLRLVRVAGGPALWQWGVLGTAALLGAAWLVGAAVREVRRHVSRSASDQQPSASRRWRRIAALAALFTAVLTLGNAVRIARMPTLVDSGFLGWLDLPAAERLAAHLPLALAALGACTLVLVAAGWVLHWWSRALRLQYAVLAIASVAVVAQLAAWQLIGWGVS</sequence>
<gene>
    <name evidence="3" type="ORF">EV644_12219</name>
</gene>
<accession>A0ABY2BD81</accession>
<dbReference type="InterPro" id="IPR001466">
    <property type="entry name" value="Beta-lactam-related"/>
</dbReference>
<dbReference type="Pfam" id="PF00144">
    <property type="entry name" value="Beta-lactamase"/>
    <property type="match status" value="1"/>
</dbReference>
<evidence type="ECO:0000259" key="2">
    <source>
        <dbReference type="Pfam" id="PF00144"/>
    </source>
</evidence>
<feature type="transmembrane region" description="Helical" evidence="1">
    <location>
        <begin position="574"/>
        <end position="596"/>
    </location>
</feature>
<name>A0ABY2BD81_9ACTN</name>
<keyword evidence="1" id="KW-0812">Transmembrane</keyword>
<keyword evidence="1" id="KW-1133">Transmembrane helix</keyword>
<keyword evidence="1" id="KW-0472">Membrane</keyword>
<dbReference type="InterPro" id="IPR012338">
    <property type="entry name" value="Beta-lactam/transpept-like"/>
</dbReference>
<proteinExistence type="predicted"/>
<evidence type="ECO:0000313" key="3">
    <source>
        <dbReference type="EMBL" id="TCO13544.1"/>
    </source>
</evidence>
<dbReference type="SUPFAM" id="SSF56601">
    <property type="entry name" value="beta-lactamase/transpeptidase-like"/>
    <property type="match status" value="1"/>
</dbReference>
<dbReference type="InterPro" id="IPR050789">
    <property type="entry name" value="Diverse_Enzym_Activities"/>
</dbReference>
<feature type="transmembrane region" description="Helical" evidence="1">
    <location>
        <begin position="652"/>
        <end position="672"/>
    </location>
</feature>
<feature type="transmembrane region" description="Helical" evidence="1">
    <location>
        <begin position="616"/>
        <end position="640"/>
    </location>
</feature>
<dbReference type="PANTHER" id="PTHR43283">
    <property type="entry name" value="BETA-LACTAMASE-RELATED"/>
    <property type="match status" value="1"/>
</dbReference>
<protein>
    <submittedName>
        <fullName evidence="3">CubicO group peptidase (Beta-lactamase class C family)</fullName>
    </submittedName>
</protein>